<comment type="similarity">
    <text evidence="3">Belongs to the major facilitator superfamily. TCR/Tet family.</text>
</comment>
<feature type="transmembrane region" description="Helical" evidence="9">
    <location>
        <begin position="79"/>
        <end position="97"/>
    </location>
</feature>
<dbReference type="PROSITE" id="PS50850">
    <property type="entry name" value="MFS"/>
    <property type="match status" value="1"/>
</dbReference>
<evidence type="ECO:0000259" key="10">
    <source>
        <dbReference type="PROSITE" id="PS50850"/>
    </source>
</evidence>
<dbReference type="PANTHER" id="PTHR23517:SF2">
    <property type="entry name" value="MULTIDRUG RESISTANCE PROTEIN MDTH"/>
    <property type="match status" value="1"/>
</dbReference>
<feature type="transmembrane region" description="Helical" evidence="9">
    <location>
        <begin position="349"/>
        <end position="370"/>
    </location>
</feature>
<evidence type="ECO:0000256" key="1">
    <source>
        <dbReference type="ARBA" id="ARBA00003279"/>
    </source>
</evidence>
<feature type="transmembrane region" description="Helical" evidence="9">
    <location>
        <begin position="212"/>
        <end position="237"/>
    </location>
</feature>
<dbReference type="PROSITE" id="PS00216">
    <property type="entry name" value="SUGAR_TRANSPORT_1"/>
    <property type="match status" value="1"/>
</dbReference>
<evidence type="ECO:0000256" key="4">
    <source>
        <dbReference type="ARBA" id="ARBA00022448"/>
    </source>
</evidence>
<protein>
    <submittedName>
        <fullName evidence="11">MFS transporter</fullName>
    </submittedName>
</protein>
<comment type="caution">
    <text evidence="11">The sequence shown here is derived from an EMBL/GenBank/DDBJ whole genome shotgun (WGS) entry which is preliminary data.</text>
</comment>
<accession>A0A494XHT7</accession>
<evidence type="ECO:0000256" key="7">
    <source>
        <dbReference type="ARBA" id="ARBA00022989"/>
    </source>
</evidence>
<evidence type="ECO:0000256" key="8">
    <source>
        <dbReference type="ARBA" id="ARBA00023136"/>
    </source>
</evidence>
<evidence type="ECO:0000256" key="5">
    <source>
        <dbReference type="ARBA" id="ARBA00022475"/>
    </source>
</evidence>
<evidence type="ECO:0000313" key="12">
    <source>
        <dbReference type="Proteomes" id="UP000280434"/>
    </source>
</evidence>
<feature type="domain" description="Major facilitator superfamily (MFS) profile" evidence="10">
    <location>
        <begin position="15"/>
        <end position="400"/>
    </location>
</feature>
<dbReference type="PRINTS" id="PR01035">
    <property type="entry name" value="TCRTETA"/>
</dbReference>
<proteinExistence type="inferred from homology"/>
<feature type="transmembrane region" description="Helical" evidence="9">
    <location>
        <begin position="142"/>
        <end position="162"/>
    </location>
</feature>
<dbReference type="RefSeq" id="WP_121277689.1">
    <property type="nucleotide sequence ID" value="NZ_RBZV01000003.1"/>
</dbReference>
<dbReference type="OrthoDB" id="3252866at2"/>
<keyword evidence="4" id="KW-0813">Transport</keyword>
<dbReference type="InterPro" id="IPR020846">
    <property type="entry name" value="MFS_dom"/>
</dbReference>
<keyword evidence="7 9" id="KW-1133">Transmembrane helix</keyword>
<feature type="transmembrane region" description="Helical" evidence="9">
    <location>
        <begin position="312"/>
        <end position="337"/>
    </location>
</feature>
<dbReference type="GO" id="GO:0022857">
    <property type="term" value="F:transmembrane transporter activity"/>
    <property type="evidence" value="ECO:0007669"/>
    <property type="project" value="InterPro"/>
</dbReference>
<comment type="function">
    <text evidence="1">Resistance to tetracycline by an active tetracycline efflux. This is an energy-dependent process that decreases the accumulation of the antibiotic in whole cells. This protein functions as a metal-tetracycline/H(+) antiporter.</text>
</comment>
<evidence type="ECO:0000256" key="3">
    <source>
        <dbReference type="ARBA" id="ARBA00007520"/>
    </source>
</evidence>
<keyword evidence="12" id="KW-1185">Reference proteome</keyword>
<dbReference type="Gene3D" id="1.20.1250.20">
    <property type="entry name" value="MFS general substrate transporter like domains"/>
    <property type="match status" value="2"/>
</dbReference>
<dbReference type="InterPro" id="IPR050171">
    <property type="entry name" value="MFS_Transporters"/>
</dbReference>
<dbReference type="InterPro" id="IPR005829">
    <property type="entry name" value="Sugar_transporter_CS"/>
</dbReference>
<dbReference type="EMBL" id="RBZV01000003">
    <property type="protein sequence ID" value="RKP49301.1"/>
    <property type="molecule type" value="Genomic_DNA"/>
</dbReference>
<dbReference type="Proteomes" id="UP000280434">
    <property type="component" value="Unassembled WGS sequence"/>
</dbReference>
<feature type="transmembrane region" description="Helical" evidence="9">
    <location>
        <begin position="286"/>
        <end position="306"/>
    </location>
</feature>
<organism evidence="11 12">
    <name type="scientific">Trinickia fusca</name>
    <dbReference type="NCBI Taxonomy" id="2419777"/>
    <lineage>
        <taxon>Bacteria</taxon>
        <taxon>Pseudomonadati</taxon>
        <taxon>Pseudomonadota</taxon>
        <taxon>Betaproteobacteria</taxon>
        <taxon>Burkholderiales</taxon>
        <taxon>Burkholderiaceae</taxon>
        <taxon>Trinickia</taxon>
    </lineage>
</organism>
<dbReference type="GO" id="GO:0005886">
    <property type="term" value="C:plasma membrane"/>
    <property type="evidence" value="ECO:0007669"/>
    <property type="project" value="UniProtKB-SubCell"/>
</dbReference>
<feature type="transmembrane region" description="Helical" evidence="9">
    <location>
        <begin position="257"/>
        <end position="274"/>
    </location>
</feature>
<keyword evidence="6 9" id="KW-0812">Transmembrane</keyword>
<keyword evidence="5" id="KW-1003">Cell membrane</keyword>
<evidence type="ECO:0000313" key="11">
    <source>
        <dbReference type="EMBL" id="RKP49301.1"/>
    </source>
</evidence>
<keyword evidence="8 9" id="KW-0472">Membrane</keyword>
<comment type="subcellular location">
    <subcellularLocation>
        <location evidence="2">Cell membrane</location>
        <topology evidence="2">Multi-pass membrane protein</topology>
    </subcellularLocation>
</comment>
<sequence>MLAAIKKEYRSLPVTYWTLWLGTLVNKAGGFVIPFLALYITAQGGSEADAGLVMALYGAGAILAGVTGGVLADRVGRRATILFSVFGGAVSMLAIGFSRSLPAIGATTFLMGWAAEMYRPAVSAATADLVPAADRTRAYGHLYWANNLGFAIAPTLGGILALASYTSLFIGDAVTMVAFGALVLARVPETRPEAAPPEGEEKRNEAAGRAGAGLGAALADLPFLGFVLLMLGLMLVMWQDRTSLPLDMRRHGIGEATYGWIVSINGVLVVLFQPRITRALLAYPRAGVLACASFLFGLGYGLYGVVGSVPGYVLAVVVTTVGEMAAVPTASAVVADLAPAAQRGRYQGVYSMSFGVASCLGPLLGVAVLHHAGGRALWLGCFAVMLLVTVGQLALGPALTARETAARAPARA</sequence>
<dbReference type="PANTHER" id="PTHR23517">
    <property type="entry name" value="RESISTANCE PROTEIN MDTM, PUTATIVE-RELATED-RELATED"/>
    <property type="match status" value="1"/>
</dbReference>
<evidence type="ECO:0000256" key="9">
    <source>
        <dbReference type="SAM" id="Phobius"/>
    </source>
</evidence>
<feature type="transmembrane region" description="Helical" evidence="9">
    <location>
        <begin position="52"/>
        <end position="72"/>
    </location>
</feature>
<reference evidence="11 12" key="1">
    <citation type="submission" date="2018-10" db="EMBL/GenBank/DDBJ databases">
        <title>Paraburkholderia sp. 7MK8-2, isolated from soil.</title>
        <authorList>
            <person name="Gao Z.-H."/>
            <person name="Qiu L.-H."/>
        </authorList>
    </citation>
    <scope>NUCLEOTIDE SEQUENCE [LARGE SCALE GENOMIC DNA]</scope>
    <source>
        <strain evidence="11 12">7MK8-2</strain>
    </source>
</reference>
<dbReference type="SUPFAM" id="SSF103473">
    <property type="entry name" value="MFS general substrate transporter"/>
    <property type="match status" value="1"/>
</dbReference>
<evidence type="ECO:0000256" key="2">
    <source>
        <dbReference type="ARBA" id="ARBA00004651"/>
    </source>
</evidence>
<name>A0A494XHT7_9BURK</name>
<dbReference type="Pfam" id="PF07690">
    <property type="entry name" value="MFS_1"/>
    <property type="match status" value="2"/>
</dbReference>
<evidence type="ECO:0000256" key="6">
    <source>
        <dbReference type="ARBA" id="ARBA00022692"/>
    </source>
</evidence>
<dbReference type="InterPro" id="IPR011701">
    <property type="entry name" value="MFS"/>
</dbReference>
<gene>
    <name evidence="11" type="ORF">D7S89_11055</name>
</gene>
<feature type="transmembrane region" description="Helical" evidence="9">
    <location>
        <begin position="376"/>
        <end position="395"/>
    </location>
</feature>
<dbReference type="InterPro" id="IPR036259">
    <property type="entry name" value="MFS_trans_sf"/>
</dbReference>
<dbReference type="AlphaFoldDB" id="A0A494XHT7"/>
<feature type="transmembrane region" description="Helical" evidence="9">
    <location>
        <begin position="16"/>
        <end position="40"/>
    </location>
</feature>
<dbReference type="CDD" id="cd17329">
    <property type="entry name" value="MFS_MdtH_MDR_like"/>
    <property type="match status" value="1"/>
</dbReference>
<dbReference type="InterPro" id="IPR001958">
    <property type="entry name" value="Tet-R_TetA/multi-R_MdtG-like"/>
</dbReference>